<accession>A0ABX2FH64</accession>
<evidence type="ECO:0000313" key="1">
    <source>
        <dbReference type="EMBL" id="NRN70156.1"/>
    </source>
</evidence>
<sequence>MPSPCILVLFDVDHTLVETRGIGREMYERVFPAVTGVPFHKLAAVSGRTELDIIRETLDLHGVEPTAEAIRKLADALAAGYDAARDELAERGRALPGVLRSLATLAGEPKIHLGVLTGNLRAVAQIKLEVFGLDRYLDLETSAYGDDHAVRSELVAIAQRRAAERTGVTFGNRRTILIGDTPNDVEAGLVAGVSVIGVATGESTTQELREAGATWVIADLADPISLLQVIDQNS</sequence>
<dbReference type="PANTHER" id="PTHR43434">
    <property type="entry name" value="PHOSPHOGLYCOLATE PHOSPHATASE"/>
    <property type="match status" value="1"/>
</dbReference>
<dbReference type="InterPro" id="IPR036412">
    <property type="entry name" value="HAD-like_sf"/>
</dbReference>
<gene>
    <name evidence="1" type="ORF">GC106_74210</name>
</gene>
<reference evidence="1 2" key="1">
    <citation type="submission" date="2020-01" db="EMBL/GenBank/DDBJ databases">
        <title>Kibdelosporangium persica a novel Actinomycetes from a hot desert in Iran.</title>
        <authorList>
            <person name="Safaei N."/>
            <person name="Zaburannyi N."/>
            <person name="Mueller R."/>
            <person name="Wink J."/>
        </authorList>
    </citation>
    <scope>NUCLEOTIDE SEQUENCE [LARGE SCALE GENOMIC DNA]</scope>
    <source>
        <strain evidence="1 2">4NS15</strain>
    </source>
</reference>
<dbReference type="InterPro" id="IPR050155">
    <property type="entry name" value="HAD-like_hydrolase_sf"/>
</dbReference>
<dbReference type="PANTHER" id="PTHR43434:SF1">
    <property type="entry name" value="PHOSPHOGLYCOLATE PHOSPHATASE"/>
    <property type="match status" value="1"/>
</dbReference>
<dbReference type="SFLD" id="SFLDS00003">
    <property type="entry name" value="Haloacid_Dehalogenase"/>
    <property type="match status" value="1"/>
</dbReference>
<name>A0ABX2FH64_9PSEU</name>
<dbReference type="EMBL" id="JAAATY010000034">
    <property type="protein sequence ID" value="NRN70156.1"/>
    <property type="molecule type" value="Genomic_DNA"/>
</dbReference>
<protein>
    <submittedName>
        <fullName evidence="1">Haloacid dehalogenase domain protein hydrolase</fullName>
    </submittedName>
</protein>
<dbReference type="Gene3D" id="1.10.150.240">
    <property type="entry name" value="Putative phosphatase, domain 2"/>
    <property type="match status" value="1"/>
</dbReference>
<dbReference type="InterPro" id="IPR023214">
    <property type="entry name" value="HAD_sf"/>
</dbReference>
<keyword evidence="1" id="KW-0378">Hydrolase</keyword>
<keyword evidence="2" id="KW-1185">Reference proteome</keyword>
<evidence type="ECO:0000313" key="2">
    <source>
        <dbReference type="Proteomes" id="UP000763557"/>
    </source>
</evidence>
<dbReference type="GO" id="GO:0016787">
    <property type="term" value="F:hydrolase activity"/>
    <property type="evidence" value="ECO:0007669"/>
    <property type="project" value="UniProtKB-KW"/>
</dbReference>
<dbReference type="Proteomes" id="UP000763557">
    <property type="component" value="Unassembled WGS sequence"/>
</dbReference>
<dbReference type="SUPFAM" id="SSF56784">
    <property type="entry name" value="HAD-like"/>
    <property type="match status" value="1"/>
</dbReference>
<organism evidence="1 2">
    <name type="scientific">Kibdelosporangium persicum</name>
    <dbReference type="NCBI Taxonomy" id="2698649"/>
    <lineage>
        <taxon>Bacteria</taxon>
        <taxon>Bacillati</taxon>
        <taxon>Actinomycetota</taxon>
        <taxon>Actinomycetes</taxon>
        <taxon>Pseudonocardiales</taxon>
        <taxon>Pseudonocardiaceae</taxon>
        <taxon>Kibdelosporangium</taxon>
    </lineage>
</organism>
<dbReference type="Pfam" id="PF13419">
    <property type="entry name" value="HAD_2"/>
    <property type="match status" value="1"/>
</dbReference>
<dbReference type="InterPro" id="IPR041492">
    <property type="entry name" value="HAD_2"/>
</dbReference>
<comment type="caution">
    <text evidence="1">The sequence shown here is derived from an EMBL/GenBank/DDBJ whole genome shotgun (WGS) entry which is preliminary data.</text>
</comment>
<proteinExistence type="predicted"/>
<dbReference type="SFLD" id="SFLDG01129">
    <property type="entry name" value="C1.5:_HAD__Beta-PGM__Phosphata"/>
    <property type="match status" value="1"/>
</dbReference>
<dbReference type="Gene3D" id="3.40.50.1000">
    <property type="entry name" value="HAD superfamily/HAD-like"/>
    <property type="match status" value="1"/>
</dbReference>
<dbReference type="InterPro" id="IPR023198">
    <property type="entry name" value="PGP-like_dom2"/>
</dbReference>